<reference evidence="2" key="1">
    <citation type="submission" date="2018-06" db="EMBL/GenBank/DDBJ databases">
        <authorList>
            <person name="Zhirakovskaya E."/>
        </authorList>
    </citation>
    <scope>NUCLEOTIDE SEQUENCE</scope>
</reference>
<dbReference type="PIRSF" id="PIRSF009320">
    <property type="entry name" value="Nuc_binding_HP_1000"/>
    <property type="match status" value="1"/>
</dbReference>
<gene>
    <name evidence="2" type="ORF">MNBD_GAMMA22-2127</name>
</gene>
<dbReference type="PANTHER" id="PTHR13696">
    <property type="entry name" value="P-LOOP CONTAINING NUCLEOSIDE TRIPHOSPHATE HYDROLASE"/>
    <property type="match status" value="1"/>
</dbReference>
<dbReference type="Pfam" id="PF13614">
    <property type="entry name" value="AAA_31"/>
    <property type="match status" value="1"/>
</dbReference>
<dbReference type="EMBL" id="UOFS01000014">
    <property type="protein sequence ID" value="VAW94062.1"/>
    <property type="molecule type" value="Genomic_DNA"/>
</dbReference>
<dbReference type="InterPro" id="IPR027417">
    <property type="entry name" value="P-loop_NTPase"/>
</dbReference>
<dbReference type="InterPro" id="IPR025669">
    <property type="entry name" value="AAA_dom"/>
</dbReference>
<name>A0A3B1A2V4_9ZZZZ</name>
<accession>A0A3B1A2V4</accession>
<dbReference type="SUPFAM" id="SSF52540">
    <property type="entry name" value="P-loop containing nucleoside triphosphate hydrolases"/>
    <property type="match status" value="1"/>
</dbReference>
<dbReference type="Gene3D" id="3.40.50.300">
    <property type="entry name" value="P-loop containing nucleotide triphosphate hydrolases"/>
    <property type="match status" value="1"/>
</dbReference>
<dbReference type="FunFam" id="3.40.50.300:FF:000285">
    <property type="entry name" value="Sporulation initiation inhibitor Soj"/>
    <property type="match status" value="1"/>
</dbReference>
<evidence type="ECO:0000259" key="1">
    <source>
        <dbReference type="Pfam" id="PF13614"/>
    </source>
</evidence>
<dbReference type="InterPro" id="IPR050678">
    <property type="entry name" value="DNA_Partitioning_ATPase"/>
</dbReference>
<sequence>MRVIAVMNQKGGVGKTTTTMNLAHALARMKKKVLAIDLDPQAHLTAGLGELTHLQSGVDEVLIDGQSIESVVHQTREYLDLLPAGEHLGEMEHSTEGGAQRGYKLDKAIHEQVTDKDFILIDCPPSSGILGMNALLAANEILIPVSGDFFALQGLSRLITIFKHLEKSLNKDIRKWVVLTRFHERRKLAQEVREKIISYFPNNVLSTHIRETVALAESPGFGQSIFEYQSGSNGAKDYQALAEDMINENIFH</sequence>
<dbReference type="AlphaFoldDB" id="A0A3B1A2V4"/>
<feature type="domain" description="AAA" evidence="1">
    <location>
        <begin position="1"/>
        <end position="174"/>
    </location>
</feature>
<dbReference type="CDD" id="cd02042">
    <property type="entry name" value="ParAB_family"/>
    <property type="match status" value="1"/>
</dbReference>
<organism evidence="2">
    <name type="scientific">hydrothermal vent metagenome</name>
    <dbReference type="NCBI Taxonomy" id="652676"/>
    <lineage>
        <taxon>unclassified sequences</taxon>
        <taxon>metagenomes</taxon>
        <taxon>ecological metagenomes</taxon>
    </lineage>
</organism>
<evidence type="ECO:0000313" key="2">
    <source>
        <dbReference type="EMBL" id="VAW94062.1"/>
    </source>
</evidence>
<protein>
    <submittedName>
        <fullName evidence="2">Chromosome (Plasmid) partitioning protein ParA</fullName>
    </submittedName>
</protein>
<dbReference type="PANTHER" id="PTHR13696:SF52">
    <property type="entry name" value="PARA FAMILY PROTEIN CT_582"/>
    <property type="match status" value="1"/>
</dbReference>
<proteinExistence type="predicted"/>